<dbReference type="Gene3D" id="2.60.120.620">
    <property type="entry name" value="q2cbj1_9rhob like domain"/>
    <property type="match status" value="1"/>
</dbReference>
<sequence length="280" mass="31141">MSLLALHDRGGLPAFDTGQCRAAGASLAGRYAAADPFPHAVIDELIDPALLASLLPGFPDRTGKRFFDRDQERFKYQFAPDDIADAGLRHLLAELNGGAFLSFLEALTGIEGLIPDPWYLGGGLHETCAGGHLSVHADFNLHPRMKVERRLNLLIYLNADWPAAWGGDLELWDRDMIAARVKVAPLLGRAVIFNTDADSYHGHPEPLACPPDRSRRSIATYYYTALPEGADAALPRTTRFRPRPGSADRPDREVAFDHFVQDWVPRRLQHFARRLNPFRA</sequence>
<dbReference type="EMBL" id="NWUF01000011">
    <property type="protein sequence ID" value="PCE41920.1"/>
    <property type="molecule type" value="Genomic_DNA"/>
</dbReference>
<accession>A0A2A4FW18</accession>
<dbReference type="Proteomes" id="UP000218934">
    <property type="component" value="Unassembled WGS sequence"/>
</dbReference>
<gene>
    <name evidence="2" type="ORF">COO09_12925</name>
</gene>
<evidence type="ECO:0000313" key="3">
    <source>
        <dbReference type="Proteomes" id="UP000218934"/>
    </source>
</evidence>
<dbReference type="OrthoDB" id="9783171at2"/>
<dbReference type="RefSeq" id="WP_066963027.1">
    <property type="nucleotide sequence ID" value="NZ_CP023449.1"/>
</dbReference>
<dbReference type="Pfam" id="PF13640">
    <property type="entry name" value="2OG-FeII_Oxy_3"/>
    <property type="match status" value="1"/>
</dbReference>
<reference evidence="2 3" key="1">
    <citation type="submission" date="2017-09" db="EMBL/GenBank/DDBJ databases">
        <title>The Catabolism of 3,6-Dichlorosalicylic acid is Initiated by the Cytochrome P450 Monooxygenase DsmABC in Rhizorhabdus dicambivorans Ndbn-20.</title>
        <authorList>
            <person name="Na L."/>
        </authorList>
    </citation>
    <scope>NUCLEOTIDE SEQUENCE [LARGE SCALE GENOMIC DNA]</scope>
    <source>
        <strain evidence="2 3">Ndbn-20m</strain>
    </source>
</reference>
<proteinExistence type="predicted"/>
<keyword evidence="3" id="KW-1185">Reference proteome</keyword>
<organism evidence="2 3">
    <name type="scientific">Rhizorhabdus dicambivorans</name>
    <dbReference type="NCBI Taxonomy" id="1850238"/>
    <lineage>
        <taxon>Bacteria</taxon>
        <taxon>Pseudomonadati</taxon>
        <taxon>Pseudomonadota</taxon>
        <taxon>Alphaproteobacteria</taxon>
        <taxon>Sphingomonadales</taxon>
        <taxon>Sphingomonadaceae</taxon>
        <taxon>Rhizorhabdus</taxon>
    </lineage>
</organism>
<feature type="domain" description="Prolyl 4-hydroxylase alpha subunit Fe(2+) 2OG dioxygenase" evidence="1">
    <location>
        <begin position="128"/>
        <end position="223"/>
    </location>
</feature>
<dbReference type="KEGG" id="rdi:CMV14_15170"/>
<name>A0A2A4FW18_9SPHN</name>
<evidence type="ECO:0000259" key="1">
    <source>
        <dbReference type="Pfam" id="PF13640"/>
    </source>
</evidence>
<protein>
    <recommendedName>
        <fullName evidence="1">Prolyl 4-hydroxylase alpha subunit Fe(2+) 2OG dioxygenase domain-containing protein</fullName>
    </recommendedName>
</protein>
<dbReference type="InterPro" id="IPR044862">
    <property type="entry name" value="Pro_4_hyd_alph_FE2OG_OXY"/>
</dbReference>
<comment type="caution">
    <text evidence="2">The sequence shown here is derived from an EMBL/GenBank/DDBJ whole genome shotgun (WGS) entry which is preliminary data.</text>
</comment>
<evidence type="ECO:0000313" key="2">
    <source>
        <dbReference type="EMBL" id="PCE41920.1"/>
    </source>
</evidence>
<dbReference type="AlphaFoldDB" id="A0A2A4FW18"/>